<reference evidence="3 5" key="2">
    <citation type="submission" date="2018-08" db="EMBL/GenBank/DDBJ databases">
        <title>Genome Sequence of Clavibacter michiganensis Subspecies type strains, and the Atypical Peach-Colored Strains Isolated from Tomato.</title>
        <authorList>
            <person name="Osdaghi E."/>
            <person name="Portier P."/>
            <person name="Briand M."/>
            <person name="Jacques M.-A."/>
        </authorList>
    </citation>
    <scope>NUCLEOTIDE SEQUENCE [LARGE SCALE GENOMIC DNA]</scope>
    <source>
        <strain evidence="3 5">CFBP 6488</strain>
    </source>
</reference>
<gene>
    <name evidence="3" type="ORF">DZF93_03470</name>
    <name evidence="2" type="ORF">VO01_07520</name>
</gene>
<evidence type="ECO:0000313" key="3">
    <source>
        <dbReference type="EMBL" id="RIJ44277.1"/>
    </source>
</evidence>
<dbReference type="PATRIC" id="fig|33014.5.peg.1560"/>
<organism evidence="2 4">
    <name type="scientific">Clavibacter michiganensis subsp. insidiosus</name>
    <dbReference type="NCBI Taxonomy" id="33014"/>
    <lineage>
        <taxon>Bacteria</taxon>
        <taxon>Bacillati</taxon>
        <taxon>Actinomycetota</taxon>
        <taxon>Actinomycetes</taxon>
        <taxon>Micrococcales</taxon>
        <taxon>Microbacteriaceae</taxon>
        <taxon>Clavibacter</taxon>
    </lineage>
</organism>
<dbReference type="CDD" id="cd05269">
    <property type="entry name" value="TMR_SDR_a"/>
    <property type="match status" value="1"/>
</dbReference>
<dbReference type="Proteomes" id="UP000266634">
    <property type="component" value="Unassembled WGS sequence"/>
</dbReference>
<dbReference type="SUPFAM" id="SSF51735">
    <property type="entry name" value="NAD(P)-binding Rossmann-fold domains"/>
    <property type="match status" value="1"/>
</dbReference>
<feature type="domain" description="NmrA-like" evidence="1">
    <location>
        <begin position="5"/>
        <end position="278"/>
    </location>
</feature>
<dbReference type="KEGG" id="cmh:VO01_07520"/>
<dbReference type="InterPro" id="IPR008030">
    <property type="entry name" value="NmrA-like"/>
</dbReference>
<protein>
    <submittedName>
        <fullName evidence="2">Nucleoside-diphosphate sugar epimerase</fullName>
    </submittedName>
    <submittedName>
        <fullName evidence="3">SDR family oxidoreductase</fullName>
    </submittedName>
</protein>
<evidence type="ECO:0000259" key="1">
    <source>
        <dbReference type="Pfam" id="PF05368"/>
    </source>
</evidence>
<evidence type="ECO:0000313" key="2">
    <source>
        <dbReference type="EMBL" id="AJW78998.1"/>
    </source>
</evidence>
<dbReference type="OrthoDB" id="3243290at2"/>
<dbReference type="Gene3D" id="3.90.25.10">
    <property type="entry name" value="UDP-galactose 4-epimerase, domain 1"/>
    <property type="match status" value="1"/>
</dbReference>
<dbReference type="RefSeq" id="WP_045528015.1">
    <property type="nucleotide sequence ID" value="NZ_CP011043.1"/>
</dbReference>
<evidence type="ECO:0000313" key="4">
    <source>
        <dbReference type="Proteomes" id="UP000032604"/>
    </source>
</evidence>
<accession>A0A0D5CH63</accession>
<dbReference type="EMBL" id="CP011043">
    <property type="protein sequence ID" value="AJW78998.1"/>
    <property type="molecule type" value="Genomic_DNA"/>
</dbReference>
<dbReference type="Pfam" id="PF05368">
    <property type="entry name" value="NmrA"/>
    <property type="match status" value="1"/>
</dbReference>
<dbReference type="HOGENOM" id="CLU_007383_10_4_11"/>
<name>A0A0D5CH63_9MICO</name>
<sequence length="296" mass="31124">MATQDRVIAVTGVTGAVGGAVARRLADARIPLRLLARTPSRAPELPGATVHEVSYGDHAASVAALTGVTTLLMVSAAEDEHRRAQHIAFVDAAAEAGVRHVVYTSFQGAAPDATFTLARDHHATEERIRASSMAWTFLRDAFYIDFVSQLVGEDGVIRGPAGDGRVAAVTRGDVSEVAATILRDPGAHAGAAYELTGPEALTMGEIAATIAAARARPVTYRDETLEEARASRAVWGAPEWQLDAWISTYTAMAAGEMEHVSGDVERVLGRRPTSLAEFLAAEGGRDASGPADIDQS</sequence>
<proteinExistence type="predicted"/>
<reference evidence="2 4" key="1">
    <citation type="journal article" date="2015" name="Genome Announc.">
        <title>Complete Genome Sequence of Clavibacter michiganensis subsp. insidiosus R1-1 Using PacBio Single-Molecule Real-Time Technology.</title>
        <authorList>
            <person name="Lu Y."/>
            <person name="Samac D.A."/>
            <person name="Glazebrook J."/>
            <person name="Ishimaru C.A."/>
        </authorList>
    </citation>
    <scope>NUCLEOTIDE SEQUENCE [LARGE SCALE GENOMIC DNA]</scope>
    <source>
        <strain evidence="2 4">R1-1</strain>
    </source>
</reference>
<dbReference type="InterPro" id="IPR036291">
    <property type="entry name" value="NAD(P)-bd_dom_sf"/>
</dbReference>
<dbReference type="AlphaFoldDB" id="A0A0D5CH63"/>
<evidence type="ECO:0000313" key="5">
    <source>
        <dbReference type="Proteomes" id="UP000266634"/>
    </source>
</evidence>
<dbReference type="EMBL" id="QWEA01000070">
    <property type="protein sequence ID" value="RIJ44277.1"/>
    <property type="molecule type" value="Genomic_DNA"/>
</dbReference>
<dbReference type="PANTHER" id="PTHR47129:SF1">
    <property type="entry name" value="NMRA-LIKE DOMAIN-CONTAINING PROTEIN"/>
    <property type="match status" value="1"/>
</dbReference>
<dbReference type="Gene3D" id="3.40.50.720">
    <property type="entry name" value="NAD(P)-binding Rossmann-like Domain"/>
    <property type="match status" value="1"/>
</dbReference>
<dbReference type="Proteomes" id="UP000032604">
    <property type="component" value="Chromosome"/>
</dbReference>
<dbReference type="PANTHER" id="PTHR47129">
    <property type="entry name" value="QUINONE OXIDOREDUCTASE 2"/>
    <property type="match status" value="1"/>
</dbReference>
<dbReference type="InterPro" id="IPR052718">
    <property type="entry name" value="NmrA-type_oxidoreductase"/>
</dbReference>